<dbReference type="SUPFAM" id="SSF48239">
    <property type="entry name" value="Terpenoid cyclases/Protein prenyltransferases"/>
    <property type="match status" value="1"/>
</dbReference>
<proteinExistence type="predicted"/>
<feature type="non-terminal residue" evidence="1">
    <location>
        <position position="1"/>
    </location>
</feature>
<evidence type="ECO:0000313" key="1">
    <source>
        <dbReference type="EMBL" id="GAH42925.1"/>
    </source>
</evidence>
<dbReference type="EMBL" id="BARU01008573">
    <property type="protein sequence ID" value="GAH42925.1"/>
    <property type="molecule type" value="Genomic_DNA"/>
</dbReference>
<gene>
    <name evidence="1" type="ORF">S03H2_16736</name>
</gene>
<accession>X1GDN0</accession>
<organism evidence="1">
    <name type="scientific">marine sediment metagenome</name>
    <dbReference type="NCBI Taxonomy" id="412755"/>
    <lineage>
        <taxon>unclassified sequences</taxon>
        <taxon>metagenomes</taxon>
        <taxon>ecological metagenomes</taxon>
    </lineage>
</organism>
<comment type="caution">
    <text evidence="1">The sequence shown here is derived from an EMBL/GenBank/DDBJ whole genome shotgun (WGS) entry which is preliminary data.</text>
</comment>
<sequence>NDDARIIWQVVRSPFLKSEISEHLKVMALRIIDDTPFRYLTGFAELVESGYSPISQSPTFLKTSSVFFLCFGFSGNELLDLAKKDISQLIDKQEKNGSFSFDVLITCLSASSIHFTKLDWSGSVCDKAVEYILDKQNKEGYWDFLFGESKSHGDRTDWNVLSTVIALETLDFIKDDKPLPIWVPEEKHYFHDMDKQPLRVHTISPFPIPQDASWGEVYIRFLDYENAEITVLEESYGIKNFAVLRFENKKNHMPIKIWKTLYTLAKVKGVLEITDEILSEKERDTLEKRISLLRNKLKILFGTAVDPFHPYKKSNCYDTKFNISVREKIDDKIFRNDKIKEVYNSEIEKKEIQQARKIKFKRL</sequence>
<reference evidence="1" key="1">
    <citation type="journal article" date="2014" name="Front. Microbiol.">
        <title>High frequency of phylogenetically diverse reductive dehalogenase-homologous genes in deep subseafloor sedimentary metagenomes.</title>
        <authorList>
            <person name="Kawai M."/>
            <person name="Futagami T."/>
            <person name="Toyoda A."/>
            <person name="Takaki Y."/>
            <person name="Nishi S."/>
            <person name="Hori S."/>
            <person name="Arai W."/>
            <person name="Tsubouchi T."/>
            <person name="Morono Y."/>
            <person name="Uchiyama I."/>
            <person name="Ito T."/>
            <person name="Fujiyama A."/>
            <person name="Inagaki F."/>
            <person name="Takami H."/>
        </authorList>
    </citation>
    <scope>NUCLEOTIDE SEQUENCE</scope>
    <source>
        <strain evidence="1">Expedition CK06-06</strain>
    </source>
</reference>
<dbReference type="InterPro" id="IPR008930">
    <property type="entry name" value="Terpenoid_cyclase/PrenylTrfase"/>
</dbReference>
<feature type="non-terminal residue" evidence="1">
    <location>
        <position position="363"/>
    </location>
</feature>
<protein>
    <submittedName>
        <fullName evidence="1">Uncharacterized protein</fullName>
    </submittedName>
</protein>
<dbReference type="AlphaFoldDB" id="X1GDN0"/>
<name>X1GDN0_9ZZZZ</name>